<comment type="caution">
    <text evidence="1">The sequence shown here is derived from an EMBL/GenBank/DDBJ whole genome shotgun (WGS) entry which is preliminary data.</text>
</comment>
<accession>A0ACC1IYW5</accession>
<protein>
    <submittedName>
        <fullName evidence="1">Uncharacterized protein</fullName>
    </submittedName>
</protein>
<gene>
    <name evidence="1" type="ORF">FBU59_006847</name>
</gene>
<sequence length="232" mass="25923">MYYAHAKSYLSFFTETTGYSANSFTDNAPAVEDEATPTPITVTKPNGLSTGAIAGIAVGAVVAIILIGVLAFFLYRNRKKQQENRQADYIYELGLQQLAEELGGSYELKTSMASSIFHTSTVTPFEDNFAGRSSLGTRYLRSSTYDDKEAPFSEHIPQLQDVGTEITMDTLSKTHRYADGSPLVMEFIRPTREGKVEDYYPLLQDFYNLYDEMEEGEEGFVNSGDRNNLIDM</sequence>
<evidence type="ECO:0000313" key="2">
    <source>
        <dbReference type="Proteomes" id="UP001150603"/>
    </source>
</evidence>
<evidence type="ECO:0000313" key="1">
    <source>
        <dbReference type="EMBL" id="KAJ1931036.1"/>
    </source>
</evidence>
<dbReference type="EMBL" id="JANBPW010006209">
    <property type="protein sequence ID" value="KAJ1931036.1"/>
    <property type="molecule type" value="Genomic_DNA"/>
</dbReference>
<name>A0ACC1IYW5_9FUNG</name>
<keyword evidence="2" id="KW-1185">Reference proteome</keyword>
<organism evidence="1 2">
    <name type="scientific">Linderina macrospora</name>
    <dbReference type="NCBI Taxonomy" id="4868"/>
    <lineage>
        <taxon>Eukaryota</taxon>
        <taxon>Fungi</taxon>
        <taxon>Fungi incertae sedis</taxon>
        <taxon>Zoopagomycota</taxon>
        <taxon>Kickxellomycotina</taxon>
        <taxon>Kickxellomycetes</taxon>
        <taxon>Kickxellales</taxon>
        <taxon>Kickxellaceae</taxon>
        <taxon>Linderina</taxon>
    </lineage>
</organism>
<reference evidence="1" key="1">
    <citation type="submission" date="2022-07" db="EMBL/GenBank/DDBJ databases">
        <title>Phylogenomic reconstructions and comparative analyses of Kickxellomycotina fungi.</title>
        <authorList>
            <person name="Reynolds N.K."/>
            <person name="Stajich J.E."/>
            <person name="Barry K."/>
            <person name="Grigoriev I.V."/>
            <person name="Crous P."/>
            <person name="Smith M.E."/>
        </authorList>
    </citation>
    <scope>NUCLEOTIDE SEQUENCE</scope>
    <source>
        <strain evidence="1">NRRL 5244</strain>
    </source>
</reference>
<dbReference type="Proteomes" id="UP001150603">
    <property type="component" value="Unassembled WGS sequence"/>
</dbReference>
<proteinExistence type="predicted"/>